<evidence type="ECO:0000256" key="8">
    <source>
        <dbReference type="SAM" id="MobiDB-lite"/>
    </source>
</evidence>
<keyword evidence="10" id="KW-1185">Reference proteome</keyword>
<organism evidence="9 10">
    <name type="scientific">Dyadobacter linearis</name>
    <dbReference type="NCBI Taxonomy" id="2823330"/>
    <lineage>
        <taxon>Bacteria</taxon>
        <taxon>Pseudomonadati</taxon>
        <taxon>Bacteroidota</taxon>
        <taxon>Cytophagia</taxon>
        <taxon>Cytophagales</taxon>
        <taxon>Spirosomataceae</taxon>
        <taxon>Dyadobacter</taxon>
    </lineage>
</organism>
<feature type="compositionally biased region" description="Gly residues" evidence="8">
    <location>
        <begin position="352"/>
        <end position="362"/>
    </location>
</feature>
<comment type="similarity">
    <text evidence="2">Belongs to the DivIVA family.</text>
</comment>
<name>A0ABN7RE34_9BACT</name>
<dbReference type="RefSeq" id="WP_215234684.1">
    <property type="nucleotide sequence ID" value="NZ_CAJRAU010000004.1"/>
</dbReference>
<gene>
    <name evidence="9" type="ORF">DYBT9623_03376</name>
</gene>
<evidence type="ECO:0008006" key="11">
    <source>
        <dbReference type="Google" id="ProtNLM"/>
    </source>
</evidence>
<dbReference type="InterPro" id="IPR019933">
    <property type="entry name" value="DivIVA_domain"/>
</dbReference>
<keyword evidence="4" id="KW-0132">Cell division</keyword>
<evidence type="ECO:0000256" key="2">
    <source>
        <dbReference type="ARBA" id="ARBA00009008"/>
    </source>
</evidence>
<sequence>MKISAIEIRKHTFEKIFRGYDPDEVDAFLNSLSQEWERFSSENSLLKMQLEYAEKELSKLKDIESTLFRTLKAAEDTSRLIEKEANELAEKRIEESKTTANDLVTEAETRTNQIIQETEDKLRQFKEDFASEVKRQERDFKAIENFRDNLIVQLSSLANNTIDTVERFEQKYDKESVLNKMEEIKQHISEIEIPKKQSFPIAAKPVELEVDQEEDEADSEVNVIMHDDKPDVVFEVSNEREVFVEEPEPAAEIELEEAELIPEARFEEEELNAIEEPEPVEEVAYNRPRESARSAADEANEALAEMHKSAEIARDNAARDNANRENATRDNAPREAAPAINRPRETNQPKKTGGGGSFFDQI</sequence>
<reference evidence="9 10" key="1">
    <citation type="submission" date="2021-04" db="EMBL/GenBank/DDBJ databases">
        <authorList>
            <person name="Rodrigo-Torres L."/>
            <person name="Arahal R. D."/>
            <person name="Lucena T."/>
        </authorList>
    </citation>
    <scope>NUCLEOTIDE SEQUENCE [LARGE SCALE GENOMIC DNA]</scope>
    <source>
        <strain evidence="9 10">CECT 9623</strain>
    </source>
</reference>
<comment type="subcellular location">
    <subcellularLocation>
        <location evidence="1">Cytoplasm</location>
    </subcellularLocation>
</comment>
<dbReference type="NCBIfam" id="TIGR03544">
    <property type="entry name" value="DivI1A_domain"/>
    <property type="match status" value="1"/>
</dbReference>
<dbReference type="Proteomes" id="UP000679725">
    <property type="component" value="Unassembled WGS sequence"/>
</dbReference>
<evidence type="ECO:0000256" key="1">
    <source>
        <dbReference type="ARBA" id="ARBA00004496"/>
    </source>
</evidence>
<feature type="compositionally biased region" description="Basic and acidic residues" evidence="8">
    <location>
        <begin position="287"/>
        <end position="296"/>
    </location>
</feature>
<feature type="compositionally biased region" description="Basic and acidic residues" evidence="8">
    <location>
        <begin position="304"/>
        <end position="333"/>
    </location>
</feature>
<evidence type="ECO:0000256" key="4">
    <source>
        <dbReference type="ARBA" id="ARBA00022618"/>
    </source>
</evidence>
<keyword evidence="6" id="KW-0131">Cell cycle</keyword>
<feature type="region of interest" description="Disordered" evidence="8">
    <location>
        <begin position="272"/>
        <end position="362"/>
    </location>
</feature>
<evidence type="ECO:0000256" key="5">
    <source>
        <dbReference type="ARBA" id="ARBA00023054"/>
    </source>
</evidence>
<evidence type="ECO:0000313" key="10">
    <source>
        <dbReference type="Proteomes" id="UP000679725"/>
    </source>
</evidence>
<comment type="caution">
    <text evidence="9">The sequence shown here is derived from an EMBL/GenBank/DDBJ whole genome shotgun (WGS) entry which is preliminary data.</text>
</comment>
<feature type="coiled-coil region" evidence="7">
    <location>
        <begin position="43"/>
        <end position="135"/>
    </location>
</feature>
<dbReference type="PANTHER" id="PTHR35794:SF2">
    <property type="entry name" value="CELL DIVISION PROTEIN DIVIVA"/>
    <property type="match status" value="1"/>
</dbReference>
<keyword evidence="3" id="KW-0963">Cytoplasm</keyword>
<feature type="compositionally biased region" description="Acidic residues" evidence="8">
    <location>
        <begin position="272"/>
        <end position="281"/>
    </location>
</feature>
<dbReference type="EMBL" id="CAJRAU010000004">
    <property type="protein sequence ID" value="CAG5071252.1"/>
    <property type="molecule type" value="Genomic_DNA"/>
</dbReference>
<protein>
    <recommendedName>
        <fullName evidence="11">Cell division initiation protein</fullName>
    </recommendedName>
</protein>
<evidence type="ECO:0000256" key="7">
    <source>
        <dbReference type="SAM" id="Coils"/>
    </source>
</evidence>
<accession>A0ABN7RE34</accession>
<evidence type="ECO:0000256" key="6">
    <source>
        <dbReference type="ARBA" id="ARBA00023306"/>
    </source>
</evidence>
<keyword evidence="5 7" id="KW-0175">Coiled coil</keyword>
<dbReference type="PANTHER" id="PTHR35794">
    <property type="entry name" value="CELL DIVISION PROTEIN DIVIVA"/>
    <property type="match status" value="1"/>
</dbReference>
<dbReference type="Gene3D" id="6.10.250.660">
    <property type="match status" value="1"/>
</dbReference>
<evidence type="ECO:0000256" key="3">
    <source>
        <dbReference type="ARBA" id="ARBA00022490"/>
    </source>
</evidence>
<dbReference type="InterPro" id="IPR007793">
    <property type="entry name" value="DivIVA_fam"/>
</dbReference>
<evidence type="ECO:0000313" key="9">
    <source>
        <dbReference type="EMBL" id="CAG5071252.1"/>
    </source>
</evidence>
<dbReference type="Pfam" id="PF05103">
    <property type="entry name" value="DivIVA"/>
    <property type="match status" value="1"/>
</dbReference>
<proteinExistence type="inferred from homology"/>